<evidence type="ECO:0000313" key="2">
    <source>
        <dbReference type="EMBL" id="TLD39865.1"/>
    </source>
</evidence>
<evidence type="ECO:0000313" key="3">
    <source>
        <dbReference type="Proteomes" id="UP000319783"/>
    </source>
</evidence>
<keyword evidence="1" id="KW-0472">Membrane</keyword>
<keyword evidence="1" id="KW-1133">Transmembrane helix</keyword>
<proteinExistence type="predicted"/>
<organism evidence="2 3">
    <name type="scientific">Candidatus Jettenia ecosi</name>
    <dbReference type="NCBI Taxonomy" id="2494326"/>
    <lineage>
        <taxon>Bacteria</taxon>
        <taxon>Pseudomonadati</taxon>
        <taxon>Planctomycetota</taxon>
        <taxon>Candidatus Brocadiia</taxon>
        <taxon>Candidatus Brocadiales</taxon>
        <taxon>Candidatus Brocadiaceae</taxon>
        <taxon>Candidatus Jettenia</taxon>
    </lineage>
</organism>
<reference evidence="2 3" key="1">
    <citation type="submission" date="2019-04" db="EMBL/GenBank/DDBJ databases">
        <title>Genome of a novel bacterium Candidatus Jettenia ecosi reconstructed from metagenome of an anammox bioreactor.</title>
        <authorList>
            <person name="Mardanov A.V."/>
            <person name="Beletsky A.V."/>
            <person name="Ravin N.V."/>
            <person name="Botchkova E.A."/>
            <person name="Litti Y.V."/>
            <person name="Nozhevnikova A.N."/>
        </authorList>
    </citation>
    <scope>NUCLEOTIDE SEQUENCE [LARGE SCALE GENOMIC DNA]</scope>
    <source>
        <strain evidence="2">J2</strain>
    </source>
</reference>
<accession>A0A533Q5Q2</accession>
<comment type="caution">
    <text evidence="2">The sequence shown here is derived from an EMBL/GenBank/DDBJ whole genome shotgun (WGS) entry which is preliminary data.</text>
</comment>
<dbReference type="AlphaFoldDB" id="A0A533Q5Q2"/>
<sequence length="40" mass="4829">MKMVFRLILNNYFCIILHFIEVKKIVIVWNFSVLFNLIGV</sequence>
<name>A0A533Q5Q2_9BACT</name>
<feature type="transmembrane region" description="Helical" evidence="1">
    <location>
        <begin position="12"/>
        <end position="38"/>
    </location>
</feature>
<evidence type="ECO:0000256" key="1">
    <source>
        <dbReference type="SAM" id="Phobius"/>
    </source>
</evidence>
<dbReference type="EMBL" id="SULG01000177">
    <property type="protein sequence ID" value="TLD39865.1"/>
    <property type="molecule type" value="Genomic_DNA"/>
</dbReference>
<gene>
    <name evidence="2" type="ORF">JETT_3868</name>
</gene>
<keyword evidence="1" id="KW-0812">Transmembrane</keyword>
<dbReference type="Proteomes" id="UP000319783">
    <property type="component" value="Unassembled WGS sequence"/>
</dbReference>
<protein>
    <submittedName>
        <fullName evidence="2">Uncharacterized protein</fullName>
    </submittedName>
</protein>